<dbReference type="VEuPathDB" id="TrichDB:TVAG_476940"/>
<evidence type="ECO:0000313" key="2">
    <source>
        <dbReference type="Proteomes" id="UP000001542"/>
    </source>
</evidence>
<keyword evidence="2" id="KW-1185">Reference proteome</keyword>
<gene>
    <name evidence="1" type="ORF">TVAG_476940</name>
</gene>
<dbReference type="RefSeq" id="XP_001583751.1">
    <property type="nucleotide sequence ID" value="XM_001583701.1"/>
</dbReference>
<dbReference type="Proteomes" id="UP000001542">
    <property type="component" value="Unassembled WGS sequence"/>
</dbReference>
<proteinExistence type="predicted"/>
<dbReference type="InParanoid" id="A2DAB7"/>
<name>A2DAB7_TRIV3</name>
<dbReference type="KEGG" id="tva:5468323"/>
<organism evidence="1 2">
    <name type="scientific">Trichomonas vaginalis (strain ATCC PRA-98 / G3)</name>
    <dbReference type="NCBI Taxonomy" id="412133"/>
    <lineage>
        <taxon>Eukaryota</taxon>
        <taxon>Metamonada</taxon>
        <taxon>Parabasalia</taxon>
        <taxon>Trichomonadida</taxon>
        <taxon>Trichomonadidae</taxon>
        <taxon>Trichomonas</taxon>
    </lineage>
</organism>
<evidence type="ECO:0000313" key="1">
    <source>
        <dbReference type="EMBL" id="EAY22765.1"/>
    </source>
</evidence>
<dbReference type="VEuPathDB" id="TrichDB:TVAGG3_0267070"/>
<protein>
    <submittedName>
        <fullName evidence="1">Uncharacterized protein</fullName>
    </submittedName>
</protein>
<sequence length="231" mass="27119">MSRGNLYQAKTYAYKEFISTYLPYIDRVFACDLSDSLFQSDPFKNFMHQDAVFCYTENITSAQEGETDFFSNYLGGQYWLPNTTLIVTPGVYMGSPIEIIKLMDLIQTFWSLTPDTHYMTDQPPTTMIFYKKFYADHNINFKTFNWCEGCSSVNVNFITNATFGNISILGCTKHPFYIHHYNYRPDILRSFYFQCPPKKYLSNQDYLMGLSNDDLNDLFDEVMKRKKSKKK</sequence>
<reference evidence="1" key="1">
    <citation type="submission" date="2006-10" db="EMBL/GenBank/DDBJ databases">
        <authorList>
            <person name="Amadeo P."/>
            <person name="Zhao Q."/>
            <person name="Wortman J."/>
            <person name="Fraser-Liggett C."/>
            <person name="Carlton J."/>
        </authorList>
    </citation>
    <scope>NUCLEOTIDE SEQUENCE</scope>
    <source>
        <strain evidence="1">G3</strain>
    </source>
</reference>
<accession>A2DAB7</accession>
<dbReference type="EMBL" id="DS113182">
    <property type="protein sequence ID" value="EAY22765.1"/>
    <property type="molecule type" value="Genomic_DNA"/>
</dbReference>
<dbReference type="AlphaFoldDB" id="A2DAB7"/>
<reference evidence="1" key="2">
    <citation type="journal article" date="2007" name="Science">
        <title>Draft genome sequence of the sexually transmitted pathogen Trichomonas vaginalis.</title>
        <authorList>
            <person name="Carlton J.M."/>
            <person name="Hirt R.P."/>
            <person name="Silva J.C."/>
            <person name="Delcher A.L."/>
            <person name="Schatz M."/>
            <person name="Zhao Q."/>
            <person name="Wortman J.R."/>
            <person name="Bidwell S.L."/>
            <person name="Alsmark U.C.M."/>
            <person name="Besteiro S."/>
            <person name="Sicheritz-Ponten T."/>
            <person name="Noel C.J."/>
            <person name="Dacks J.B."/>
            <person name="Foster P.G."/>
            <person name="Simillion C."/>
            <person name="Van de Peer Y."/>
            <person name="Miranda-Saavedra D."/>
            <person name="Barton G.J."/>
            <person name="Westrop G.D."/>
            <person name="Mueller S."/>
            <person name="Dessi D."/>
            <person name="Fiori P.L."/>
            <person name="Ren Q."/>
            <person name="Paulsen I."/>
            <person name="Zhang H."/>
            <person name="Bastida-Corcuera F.D."/>
            <person name="Simoes-Barbosa A."/>
            <person name="Brown M.T."/>
            <person name="Hayes R.D."/>
            <person name="Mukherjee M."/>
            <person name="Okumura C.Y."/>
            <person name="Schneider R."/>
            <person name="Smith A.J."/>
            <person name="Vanacova S."/>
            <person name="Villalvazo M."/>
            <person name="Haas B.J."/>
            <person name="Pertea M."/>
            <person name="Feldblyum T.V."/>
            <person name="Utterback T.R."/>
            <person name="Shu C.L."/>
            <person name="Osoegawa K."/>
            <person name="de Jong P.J."/>
            <person name="Hrdy I."/>
            <person name="Horvathova L."/>
            <person name="Zubacova Z."/>
            <person name="Dolezal P."/>
            <person name="Malik S.B."/>
            <person name="Logsdon J.M. Jr."/>
            <person name="Henze K."/>
            <person name="Gupta A."/>
            <person name="Wang C.C."/>
            <person name="Dunne R.L."/>
            <person name="Upcroft J.A."/>
            <person name="Upcroft P."/>
            <person name="White O."/>
            <person name="Salzberg S.L."/>
            <person name="Tang P."/>
            <person name="Chiu C.-H."/>
            <person name="Lee Y.-S."/>
            <person name="Embley T.M."/>
            <person name="Coombs G.H."/>
            <person name="Mottram J.C."/>
            <person name="Tachezy J."/>
            <person name="Fraser-Liggett C.M."/>
            <person name="Johnson P.J."/>
        </authorList>
    </citation>
    <scope>NUCLEOTIDE SEQUENCE [LARGE SCALE GENOMIC DNA]</scope>
    <source>
        <strain evidence="1">G3</strain>
    </source>
</reference>